<dbReference type="HOGENOM" id="CLU_056984_0_0_1"/>
<sequence length="290" mass="31823">MAEVLGIITGAAAVIEQSISLFETIRKAVDSYKDLPDVIERYTKELNRVRELVGLISTEEALQTLAVGAAAENVQDAGEKLKARLKLMRTHSEARKMEKVMRAILSGPDHESKIDKIMKELVEAKIGLIANVVVVNVGLSQGINKTLQVNTATLTRVNDLIHEKLGGDAKSLKLAERVKGRAVDDKGLVDLTSDDIKFLVENKPIVDISASAALYPKVESLRARKVIKGNLSADSAWMQNVPVTEVDDWKDCDLFIIGNTAEGNSVMMNHPVPTAVLLEMFRMYHPNSIL</sequence>
<name>A0A084B2H7_STACB</name>
<evidence type="ECO:0000313" key="1">
    <source>
        <dbReference type="EMBL" id="KEY71756.1"/>
    </source>
</evidence>
<reference evidence="1 2" key="1">
    <citation type="journal article" date="2014" name="BMC Genomics">
        <title>Comparative genome sequencing reveals chemotype-specific gene clusters in the toxigenic black mold Stachybotrys.</title>
        <authorList>
            <person name="Semeiks J."/>
            <person name="Borek D."/>
            <person name="Otwinowski Z."/>
            <person name="Grishin N.V."/>
        </authorList>
    </citation>
    <scope>NUCLEOTIDE SEQUENCE [LARGE SCALE GENOMIC DNA]</scope>
    <source>
        <strain evidence="2">CBS 109288 / IBT 7711</strain>
    </source>
</reference>
<accession>A0A084B2H7</accession>
<gene>
    <name evidence="1" type="ORF">S7711_02980</name>
</gene>
<dbReference type="AlphaFoldDB" id="A0A084B2H7"/>
<evidence type="ECO:0000313" key="2">
    <source>
        <dbReference type="Proteomes" id="UP000028045"/>
    </source>
</evidence>
<keyword evidence="2" id="KW-1185">Reference proteome</keyword>
<organism evidence="1 2">
    <name type="scientific">Stachybotrys chartarum (strain CBS 109288 / IBT 7711)</name>
    <name type="common">Toxic black mold</name>
    <name type="synonym">Stilbospora chartarum</name>
    <dbReference type="NCBI Taxonomy" id="1280523"/>
    <lineage>
        <taxon>Eukaryota</taxon>
        <taxon>Fungi</taxon>
        <taxon>Dikarya</taxon>
        <taxon>Ascomycota</taxon>
        <taxon>Pezizomycotina</taxon>
        <taxon>Sordariomycetes</taxon>
        <taxon>Hypocreomycetidae</taxon>
        <taxon>Hypocreales</taxon>
        <taxon>Stachybotryaceae</taxon>
        <taxon>Stachybotrys</taxon>
    </lineage>
</organism>
<proteinExistence type="predicted"/>
<protein>
    <recommendedName>
        <fullName evidence="3">Fungal N-terminal domain-containing protein</fullName>
    </recommendedName>
</protein>
<evidence type="ECO:0008006" key="3">
    <source>
        <dbReference type="Google" id="ProtNLM"/>
    </source>
</evidence>
<dbReference type="Proteomes" id="UP000028045">
    <property type="component" value="Unassembled WGS sequence"/>
</dbReference>
<dbReference type="EMBL" id="KL648207">
    <property type="protein sequence ID" value="KEY71756.1"/>
    <property type="molecule type" value="Genomic_DNA"/>
</dbReference>